<dbReference type="Gene3D" id="1.10.12.10">
    <property type="entry name" value="Lyase 2-enoyl-coa Hydratase, Chain A, domain 2"/>
    <property type="match status" value="1"/>
</dbReference>
<evidence type="ECO:0000256" key="2">
    <source>
        <dbReference type="RuleBase" id="RU003707"/>
    </source>
</evidence>
<sequence>MTDAVLLVERRGPAALFTLNRPERINAFTPELLRALLDALHEAERTPEVRAVVITGAGRGFCSGQDIAQIAALPPEERAVGHILETYYEPLARRMRASPLPIVAAVNGVAAGAGANFALLADIVVAARSAQFVEAFGRIGLVPDVGGTWTLPRLVGDARARALCLLGEPVSAEQAEDWGLIWKAVDDARVLDEALALAERLAALPAEALRLTKQALARSAGNGFEEQLAVERALQTEAAATPDHAEGVRAFVEKRPPEWSPRRVE</sequence>
<dbReference type="Pfam" id="PF00378">
    <property type="entry name" value="ECH_1"/>
    <property type="match status" value="1"/>
</dbReference>
<organism evidence="3 4">
    <name type="scientific">Methylopila musalis</name>
    <dbReference type="NCBI Taxonomy" id="1134781"/>
    <lineage>
        <taxon>Bacteria</taxon>
        <taxon>Pseudomonadati</taxon>
        <taxon>Pseudomonadota</taxon>
        <taxon>Alphaproteobacteria</taxon>
        <taxon>Hyphomicrobiales</taxon>
        <taxon>Methylopilaceae</taxon>
        <taxon>Methylopila</taxon>
    </lineage>
</organism>
<dbReference type="PANTHER" id="PTHR43459">
    <property type="entry name" value="ENOYL-COA HYDRATASE"/>
    <property type="match status" value="1"/>
</dbReference>
<evidence type="ECO:0000256" key="1">
    <source>
        <dbReference type="ARBA" id="ARBA00005254"/>
    </source>
</evidence>
<dbReference type="Proteomes" id="UP001597171">
    <property type="component" value="Unassembled WGS sequence"/>
</dbReference>
<dbReference type="InterPro" id="IPR029045">
    <property type="entry name" value="ClpP/crotonase-like_dom_sf"/>
</dbReference>
<reference evidence="4" key="1">
    <citation type="journal article" date="2019" name="Int. J. Syst. Evol. Microbiol.">
        <title>The Global Catalogue of Microorganisms (GCM) 10K type strain sequencing project: providing services to taxonomists for standard genome sequencing and annotation.</title>
        <authorList>
            <consortium name="The Broad Institute Genomics Platform"/>
            <consortium name="The Broad Institute Genome Sequencing Center for Infectious Disease"/>
            <person name="Wu L."/>
            <person name="Ma J."/>
        </authorList>
    </citation>
    <scope>NUCLEOTIDE SEQUENCE [LARGE SCALE GENOMIC DNA]</scope>
    <source>
        <strain evidence="4">CCUG 61696</strain>
    </source>
</reference>
<evidence type="ECO:0000313" key="4">
    <source>
        <dbReference type="Proteomes" id="UP001597171"/>
    </source>
</evidence>
<protein>
    <submittedName>
        <fullName evidence="3">Enoyl-CoA hydratase-related protein</fullName>
    </submittedName>
</protein>
<gene>
    <name evidence="3" type="ORF">ACFQ4O_16370</name>
</gene>
<dbReference type="PROSITE" id="PS00166">
    <property type="entry name" value="ENOYL_COA_HYDRATASE"/>
    <property type="match status" value="1"/>
</dbReference>
<keyword evidence="4" id="KW-1185">Reference proteome</keyword>
<dbReference type="CDD" id="cd06558">
    <property type="entry name" value="crotonase-like"/>
    <property type="match status" value="1"/>
</dbReference>
<dbReference type="Gene3D" id="3.90.226.10">
    <property type="entry name" value="2-enoyl-CoA Hydratase, Chain A, domain 1"/>
    <property type="match status" value="1"/>
</dbReference>
<proteinExistence type="inferred from homology"/>
<evidence type="ECO:0000313" key="3">
    <source>
        <dbReference type="EMBL" id="MFD1333578.1"/>
    </source>
</evidence>
<comment type="caution">
    <text evidence="3">The sequence shown here is derived from an EMBL/GenBank/DDBJ whole genome shotgun (WGS) entry which is preliminary data.</text>
</comment>
<dbReference type="PANTHER" id="PTHR43459:SF1">
    <property type="entry name" value="EG:BACN32G11.4 PROTEIN"/>
    <property type="match status" value="1"/>
</dbReference>
<dbReference type="InterPro" id="IPR018376">
    <property type="entry name" value="Enoyl-CoA_hyd/isom_CS"/>
</dbReference>
<dbReference type="InterPro" id="IPR001753">
    <property type="entry name" value="Enoyl-CoA_hydra/iso"/>
</dbReference>
<dbReference type="InterPro" id="IPR014748">
    <property type="entry name" value="Enoyl-CoA_hydra_C"/>
</dbReference>
<dbReference type="SUPFAM" id="SSF52096">
    <property type="entry name" value="ClpP/crotonase"/>
    <property type="match status" value="1"/>
</dbReference>
<name>A0ABW3ZBD0_9HYPH</name>
<accession>A0ABW3ZBD0</accession>
<dbReference type="RefSeq" id="WP_378777251.1">
    <property type="nucleotide sequence ID" value="NZ_JBHTMX010000263.1"/>
</dbReference>
<dbReference type="EMBL" id="JBHTMX010000263">
    <property type="protein sequence ID" value="MFD1333578.1"/>
    <property type="molecule type" value="Genomic_DNA"/>
</dbReference>
<comment type="similarity">
    <text evidence="1 2">Belongs to the enoyl-CoA hydratase/isomerase family.</text>
</comment>